<organism evidence="6 7">
    <name type="scientific">Anaeromyces robustus</name>
    <dbReference type="NCBI Taxonomy" id="1754192"/>
    <lineage>
        <taxon>Eukaryota</taxon>
        <taxon>Fungi</taxon>
        <taxon>Fungi incertae sedis</taxon>
        <taxon>Chytridiomycota</taxon>
        <taxon>Chytridiomycota incertae sedis</taxon>
        <taxon>Neocallimastigomycetes</taxon>
        <taxon>Neocallimastigales</taxon>
        <taxon>Neocallimastigaceae</taxon>
        <taxon>Anaeromyces</taxon>
    </lineage>
</organism>
<keyword evidence="4" id="KW-0736">Signalosome</keyword>
<evidence type="ECO:0000313" key="7">
    <source>
        <dbReference type="Proteomes" id="UP000193944"/>
    </source>
</evidence>
<dbReference type="EMBL" id="MCFG01000049">
    <property type="protein sequence ID" value="ORX84618.1"/>
    <property type="molecule type" value="Genomic_DNA"/>
</dbReference>
<evidence type="ECO:0000256" key="4">
    <source>
        <dbReference type="ARBA" id="ARBA00022790"/>
    </source>
</evidence>
<dbReference type="PANTHER" id="PTHR14145">
    <property type="entry name" value="26S PROTESOME SUBUNIT 6"/>
    <property type="match status" value="1"/>
</dbReference>
<reference evidence="6 7" key="1">
    <citation type="submission" date="2016-08" db="EMBL/GenBank/DDBJ databases">
        <title>A Parts List for Fungal Cellulosomes Revealed by Comparative Genomics.</title>
        <authorList>
            <consortium name="DOE Joint Genome Institute"/>
            <person name="Haitjema C.H."/>
            <person name="Gilmore S.P."/>
            <person name="Henske J.K."/>
            <person name="Solomon K.V."/>
            <person name="De Groot R."/>
            <person name="Kuo A."/>
            <person name="Mondo S.J."/>
            <person name="Salamov A.A."/>
            <person name="Labutti K."/>
            <person name="Zhao Z."/>
            <person name="Chiniquy J."/>
            <person name="Barry K."/>
            <person name="Brewer H.M."/>
            <person name="Purvine S.O."/>
            <person name="Wright A.T."/>
            <person name="Boxma B."/>
            <person name="Van Alen T."/>
            <person name="Hackstein J.H."/>
            <person name="Baker S.E."/>
            <person name="Grigoriev I.V."/>
            <person name="O'Malley M.A."/>
        </authorList>
    </citation>
    <scope>NUCLEOTIDE SEQUENCE [LARGE SCALE GENOMIC DNA]</scope>
    <source>
        <strain evidence="6 7">S4</strain>
    </source>
</reference>
<sequence length="136" mass="16222">MDIDKMNIDDNTNNINDSKYKSFDLETYASNYKGRNRIHRLLFIANNCDQLSAQAYKLILKYIKEDTYDYNSYLRYQEKYQSMTNDLTVDMEWAENVKATIKKEQKEIDSTITPTNDIDLKRENVRVINKISLKFH</sequence>
<evidence type="ECO:0000256" key="1">
    <source>
        <dbReference type="ARBA" id="ARBA00004123"/>
    </source>
</evidence>
<keyword evidence="3" id="KW-0963">Cytoplasm</keyword>
<comment type="caution">
    <text evidence="6">The sequence shown here is derived from an EMBL/GenBank/DDBJ whole genome shotgun (WGS) entry which is preliminary data.</text>
</comment>
<dbReference type="STRING" id="1754192.A0A1Y1XFU3"/>
<name>A0A1Y1XFU3_9FUNG</name>
<protein>
    <submittedName>
        <fullName evidence="6">Uncharacterized protein</fullName>
    </submittedName>
</protein>
<evidence type="ECO:0000313" key="6">
    <source>
        <dbReference type="EMBL" id="ORX84618.1"/>
    </source>
</evidence>
<proteinExistence type="predicted"/>
<dbReference type="InterPro" id="IPR019585">
    <property type="entry name" value="Rpn7/CSN1"/>
</dbReference>
<dbReference type="OrthoDB" id="422427at2759"/>
<comment type="subcellular location">
    <subcellularLocation>
        <location evidence="2">Cytoplasm</location>
    </subcellularLocation>
    <subcellularLocation>
        <location evidence="1">Nucleus</location>
    </subcellularLocation>
</comment>
<evidence type="ECO:0000256" key="5">
    <source>
        <dbReference type="ARBA" id="ARBA00023242"/>
    </source>
</evidence>
<evidence type="ECO:0000256" key="2">
    <source>
        <dbReference type="ARBA" id="ARBA00004496"/>
    </source>
</evidence>
<dbReference type="GO" id="GO:0008180">
    <property type="term" value="C:COP9 signalosome"/>
    <property type="evidence" value="ECO:0007669"/>
    <property type="project" value="UniProtKB-KW"/>
</dbReference>
<evidence type="ECO:0000256" key="3">
    <source>
        <dbReference type="ARBA" id="ARBA00022490"/>
    </source>
</evidence>
<dbReference type="GO" id="GO:0005737">
    <property type="term" value="C:cytoplasm"/>
    <property type="evidence" value="ECO:0007669"/>
    <property type="project" value="UniProtKB-SubCell"/>
</dbReference>
<reference evidence="6 7" key="2">
    <citation type="submission" date="2016-08" db="EMBL/GenBank/DDBJ databases">
        <title>Pervasive Adenine N6-methylation of Active Genes in Fungi.</title>
        <authorList>
            <consortium name="DOE Joint Genome Institute"/>
            <person name="Mondo S.J."/>
            <person name="Dannebaum R.O."/>
            <person name="Kuo R.C."/>
            <person name="Labutti K."/>
            <person name="Haridas S."/>
            <person name="Kuo A."/>
            <person name="Salamov A."/>
            <person name="Ahrendt S.R."/>
            <person name="Lipzen A."/>
            <person name="Sullivan W."/>
            <person name="Andreopoulos W.B."/>
            <person name="Clum A."/>
            <person name="Lindquist E."/>
            <person name="Daum C."/>
            <person name="Ramamoorthy G.K."/>
            <person name="Gryganskyi A."/>
            <person name="Culley D."/>
            <person name="Magnuson J.K."/>
            <person name="James T.Y."/>
            <person name="O'Malley M.A."/>
            <person name="Stajich J.E."/>
            <person name="Spatafora J.W."/>
            <person name="Visel A."/>
            <person name="Grigoriev I.V."/>
        </authorList>
    </citation>
    <scope>NUCLEOTIDE SEQUENCE [LARGE SCALE GENOMIC DNA]</scope>
    <source>
        <strain evidence="6 7">S4</strain>
    </source>
</reference>
<dbReference type="Proteomes" id="UP000193944">
    <property type="component" value="Unassembled WGS sequence"/>
</dbReference>
<dbReference type="PANTHER" id="PTHR14145:SF2">
    <property type="entry name" value="COP9 SIGNALOSOME COMPLEX SUBUNIT 1"/>
    <property type="match status" value="1"/>
</dbReference>
<keyword evidence="5" id="KW-0539">Nucleus</keyword>
<dbReference type="Gene3D" id="1.25.40.570">
    <property type="match status" value="1"/>
</dbReference>
<accession>A0A1Y1XFU3</accession>
<keyword evidence="7" id="KW-1185">Reference proteome</keyword>
<gene>
    <name evidence="6" type="ORF">BCR32DRAFT_242470</name>
</gene>
<dbReference type="AlphaFoldDB" id="A0A1Y1XFU3"/>